<dbReference type="InterPro" id="IPR015424">
    <property type="entry name" value="PyrdxlP-dep_Trfase"/>
</dbReference>
<dbReference type="InterPro" id="IPR004839">
    <property type="entry name" value="Aminotransferase_I/II_large"/>
</dbReference>
<organism evidence="8 9">
    <name type="scientific">Gemelliphila palaticanis</name>
    <dbReference type="NCBI Taxonomy" id="81950"/>
    <lineage>
        <taxon>Bacteria</taxon>
        <taxon>Bacillati</taxon>
        <taxon>Bacillota</taxon>
        <taxon>Bacilli</taxon>
        <taxon>Bacillales</taxon>
        <taxon>Gemellaceae</taxon>
        <taxon>Gemelliphila</taxon>
    </lineage>
</organism>
<evidence type="ECO:0000313" key="9">
    <source>
        <dbReference type="Proteomes" id="UP000531840"/>
    </source>
</evidence>
<dbReference type="CDD" id="cd00609">
    <property type="entry name" value="AAT_like"/>
    <property type="match status" value="1"/>
</dbReference>
<dbReference type="Gene3D" id="3.90.550.10">
    <property type="entry name" value="Spore Coat Polysaccharide Biosynthesis Protein SpsA, Chain A"/>
    <property type="match status" value="1"/>
</dbReference>
<dbReference type="EC" id="2.6.1.-" evidence="5"/>
<comment type="caution">
    <text evidence="8">The sequence shown here is derived from an EMBL/GenBank/DDBJ whole genome shotgun (WGS) entry which is preliminary data.</text>
</comment>
<dbReference type="SUPFAM" id="SSF53448">
    <property type="entry name" value="Nucleotide-diphospho-sugar transferases"/>
    <property type="match status" value="1"/>
</dbReference>
<protein>
    <recommendedName>
        <fullName evidence="5">Aminotransferase</fullName>
        <ecNumber evidence="5">2.6.1.-</ecNumber>
    </recommendedName>
</protein>
<name>A0ABX2SYQ6_9BACL</name>
<evidence type="ECO:0000256" key="3">
    <source>
        <dbReference type="ARBA" id="ARBA00022898"/>
    </source>
</evidence>
<dbReference type="SUPFAM" id="SSF53383">
    <property type="entry name" value="PLP-dependent transferases"/>
    <property type="match status" value="1"/>
</dbReference>
<dbReference type="CDD" id="cd02523">
    <property type="entry name" value="PC_cytidylyltransferase"/>
    <property type="match status" value="1"/>
</dbReference>
<gene>
    <name evidence="8" type="ORF">HZY85_04050</name>
</gene>
<keyword evidence="2 5" id="KW-0808">Transferase</keyword>
<feature type="domain" description="MobA-like NTP transferase" evidence="7">
    <location>
        <begin position="3"/>
        <end position="125"/>
    </location>
</feature>
<dbReference type="Pfam" id="PF12804">
    <property type="entry name" value="NTP_transf_3"/>
    <property type="match status" value="1"/>
</dbReference>
<dbReference type="Pfam" id="PF00155">
    <property type="entry name" value="Aminotran_1_2"/>
    <property type="match status" value="1"/>
</dbReference>
<evidence type="ECO:0000313" key="8">
    <source>
        <dbReference type="EMBL" id="NYS47370.1"/>
    </source>
</evidence>
<evidence type="ECO:0000256" key="5">
    <source>
        <dbReference type="RuleBase" id="RU000481"/>
    </source>
</evidence>
<evidence type="ECO:0000256" key="2">
    <source>
        <dbReference type="ARBA" id="ARBA00022679"/>
    </source>
</evidence>
<evidence type="ECO:0000259" key="7">
    <source>
        <dbReference type="Pfam" id="PF12804"/>
    </source>
</evidence>
<dbReference type="InterPro" id="IPR025877">
    <property type="entry name" value="MobA-like_NTP_Trfase"/>
</dbReference>
<evidence type="ECO:0000256" key="4">
    <source>
        <dbReference type="ARBA" id="ARBA00023102"/>
    </source>
</evidence>
<dbReference type="InterPro" id="IPR015421">
    <property type="entry name" value="PyrdxlP-dep_Trfase_major"/>
</dbReference>
<keyword evidence="4" id="KW-0028">Amino-acid biosynthesis</keyword>
<dbReference type="GO" id="GO:0008483">
    <property type="term" value="F:transaminase activity"/>
    <property type="evidence" value="ECO:0007669"/>
    <property type="project" value="UniProtKB-KW"/>
</dbReference>
<keyword evidence="4" id="KW-0368">Histidine biosynthesis</keyword>
<keyword evidence="1 5" id="KW-0032">Aminotransferase</keyword>
<dbReference type="PANTHER" id="PTHR43643">
    <property type="entry name" value="HISTIDINOL-PHOSPHATE AMINOTRANSFERASE 2"/>
    <property type="match status" value="1"/>
</dbReference>
<reference evidence="8 9" key="1">
    <citation type="submission" date="2020-07" db="EMBL/GenBank/DDBJ databases">
        <title>MOT database genomes.</title>
        <authorList>
            <person name="Joseph S."/>
            <person name="Aduse-Opoku J."/>
            <person name="Hashim A."/>
            <person name="Wade W."/>
            <person name="Curtis M."/>
        </authorList>
    </citation>
    <scope>NUCLEOTIDE SEQUENCE [LARGE SCALE GENOMIC DNA]</scope>
    <source>
        <strain evidence="8 9">CIP 106318</strain>
    </source>
</reference>
<dbReference type="InterPro" id="IPR029044">
    <property type="entry name" value="Nucleotide-diphossugar_trans"/>
</dbReference>
<dbReference type="Gene3D" id="3.90.1150.10">
    <property type="entry name" value="Aspartate Aminotransferase, domain 1"/>
    <property type="match status" value="1"/>
</dbReference>
<proteinExistence type="inferred from homology"/>
<evidence type="ECO:0000256" key="1">
    <source>
        <dbReference type="ARBA" id="ARBA00022576"/>
    </source>
</evidence>
<feature type="domain" description="Aminotransferase class I/classII large" evidence="6">
    <location>
        <begin position="310"/>
        <end position="597"/>
    </location>
</feature>
<comment type="cofactor">
    <cofactor evidence="5">
        <name>pyridoxal 5'-phosphate</name>
        <dbReference type="ChEBI" id="CHEBI:597326"/>
    </cofactor>
</comment>
<accession>A0ABX2SYQ6</accession>
<dbReference type="InterPro" id="IPR015422">
    <property type="entry name" value="PyrdxlP-dep_Trfase_small"/>
</dbReference>
<dbReference type="PANTHER" id="PTHR43643:SF3">
    <property type="entry name" value="HISTIDINOL-PHOSPHATE AMINOTRANSFERASE"/>
    <property type="match status" value="1"/>
</dbReference>
<keyword evidence="9" id="KW-1185">Reference proteome</keyword>
<dbReference type="Gene3D" id="3.40.640.10">
    <property type="entry name" value="Type I PLP-dependent aspartate aminotransferase-like (Major domain)"/>
    <property type="match status" value="1"/>
</dbReference>
<dbReference type="InterPro" id="IPR050106">
    <property type="entry name" value="HistidinolP_aminotransfase"/>
</dbReference>
<comment type="similarity">
    <text evidence="5">Belongs to the class-I pyridoxal-phosphate-dependent aminotransferase family.</text>
</comment>
<dbReference type="Proteomes" id="UP000531840">
    <property type="component" value="Unassembled WGS sequence"/>
</dbReference>
<dbReference type="EMBL" id="JACBYF010000005">
    <property type="protein sequence ID" value="NYS47370.1"/>
    <property type="molecule type" value="Genomic_DNA"/>
</dbReference>
<sequence>MQGLILAAGLGSRLKHLTKNNTKSMIEVNGISLIERMLRILDKKNLNRIVVVTGYKREEFIKFIKSLNIQTEIILVNNDVYYETNNIYSMYLAKNLMTEDDTITLESDLIFDERLIDLLIDDSRSNLALVSKYERWMDGTSLRINSKEEILDFISGKDFKFSEADNYYKTVNIYKFSKEFSKNIYFPFLETYMNVKGKDEYYEDVLKMIIDLKSNYISAKSVPKNYNWYEIDDEQDLKIAENIFSVGEEKLNKYQSTYGGYWRYNNLLDFCYLVNPYFPPEKMKDELKYNFNILLEQYPSGLNVNTSLVSKIYGIKNEHIVVGNGAAELIKSVMEKLEGNVGFIRPTFEEYPNRYRNVDSVVYVPNNENFKYDYEELIEFFSDKNLSALILINPDNPTGNYISKENIFKIIEWTNDNNITLILDESFVDFAVQEDSSFIYNDILEKYKNLIVVKSISKSYGVPGLRLGILATSNKDLIKFIKSDVSIWNINSFAEYYLQIYDKYKKDYSTALDKIKNARRIFINNLSEINEFRVIPSEANYVTIELLGLTSKDFCIAMLEKYNIFIKDLTPKISWLDKQFIRVAVRDEEDNDIFIEAAKDYILTINNI</sequence>
<keyword evidence="3" id="KW-0663">Pyridoxal phosphate</keyword>
<dbReference type="RefSeq" id="WP_179941140.1">
    <property type="nucleotide sequence ID" value="NZ_JACBYF010000005.1"/>
</dbReference>
<dbReference type="PROSITE" id="PS00105">
    <property type="entry name" value="AA_TRANSFER_CLASS_1"/>
    <property type="match status" value="1"/>
</dbReference>
<evidence type="ECO:0000259" key="6">
    <source>
        <dbReference type="Pfam" id="PF00155"/>
    </source>
</evidence>
<dbReference type="InterPro" id="IPR004838">
    <property type="entry name" value="NHTrfase_class1_PyrdxlP-BS"/>
</dbReference>